<feature type="transmembrane region" description="Helical" evidence="1">
    <location>
        <begin position="111"/>
        <end position="129"/>
    </location>
</feature>
<dbReference type="EMBL" id="QPIE01000007">
    <property type="protein sequence ID" value="RCU42347.1"/>
    <property type="molecule type" value="Genomic_DNA"/>
</dbReference>
<evidence type="ECO:0000313" key="2">
    <source>
        <dbReference type="EMBL" id="RCU42347.1"/>
    </source>
</evidence>
<dbReference type="RefSeq" id="WP_114304448.1">
    <property type="nucleotide sequence ID" value="NZ_QPIE01000007.1"/>
</dbReference>
<feature type="transmembrane region" description="Helical" evidence="1">
    <location>
        <begin position="159"/>
        <end position="176"/>
    </location>
</feature>
<keyword evidence="3" id="KW-1185">Reference proteome</keyword>
<dbReference type="OrthoDB" id="7630092at2"/>
<feature type="transmembrane region" description="Helical" evidence="1">
    <location>
        <begin position="47"/>
        <end position="64"/>
    </location>
</feature>
<feature type="transmembrane region" description="Helical" evidence="1">
    <location>
        <begin position="85"/>
        <end position="105"/>
    </location>
</feature>
<keyword evidence="1" id="KW-0472">Membrane</keyword>
<evidence type="ECO:0000313" key="3">
    <source>
        <dbReference type="Proteomes" id="UP000252172"/>
    </source>
</evidence>
<sequence>MTELKRTLEEQKEDFKRKKLLASPIAGLIAWLTVALSGIFFPDHITVWVLFIATGSIVYLAMGISKWTGEDYLDKTKPKNTFDNLFFLTVVQALLVYSIAIPFFLVDYTSLPLTVGILTGLMWVPLTWIIDHWIGLFHSILRTILIVILWYLFPSERFITIPLTIVVIYIISILVLKERKIQEEV</sequence>
<keyword evidence="1" id="KW-1133">Transmembrane helix</keyword>
<feature type="transmembrane region" description="Helical" evidence="1">
    <location>
        <begin position="136"/>
        <end position="153"/>
    </location>
</feature>
<dbReference type="Proteomes" id="UP000252172">
    <property type="component" value="Unassembled WGS sequence"/>
</dbReference>
<accession>A0A368MVU5</accession>
<dbReference type="Pfam" id="PF22765">
    <property type="entry name" value="DUF7010"/>
    <property type="match status" value="1"/>
</dbReference>
<protein>
    <submittedName>
        <fullName evidence="2">Uncharacterized protein</fullName>
    </submittedName>
</protein>
<reference evidence="2 3" key="1">
    <citation type="submission" date="2018-07" db="EMBL/GenBank/DDBJ databases">
        <title>Chryseobacterium lacus sp. nov., isolated from lake water.</title>
        <authorList>
            <person name="Li C.-M."/>
        </authorList>
    </citation>
    <scope>NUCLEOTIDE SEQUENCE [LARGE SCALE GENOMIC DNA]</scope>
    <source>
        <strain evidence="2 3">YLOS41</strain>
    </source>
</reference>
<evidence type="ECO:0000256" key="1">
    <source>
        <dbReference type="SAM" id="Phobius"/>
    </source>
</evidence>
<gene>
    <name evidence="2" type="ORF">DQ356_10505</name>
</gene>
<dbReference type="AlphaFoldDB" id="A0A368MVU5"/>
<dbReference type="InterPro" id="IPR053824">
    <property type="entry name" value="DUF7010"/>
</dbReference>
<name>A0A368MVU5_9FLAO</name>
<organism evidence="2 3">
    <name type="scientific">Chryseobacterium lacus</name>
    <dbReference type="NCBI Taxonomy" id="2058346"/>
    <lineage>
        <taxon>Bacteria</taxon>
        <taxon>Pseudomonadati</taxon>
        <taxon>Bacteroidota</taxon>
        <taxon>Flavobacteriia</taxon>
        <taxon>Flavobacteriales</taxon>
        <taxon>Weeksellaceae</taxon>
        <taxon>Chryseobacterium group</taxon>
        <taxon>Chryseobacterium</taxon>
    </lineage>
</organism>
<comment type="caution">
    <text evidence="2">The sequence shown here is derived from an EMBL/GenBank/DDBJ whole genome shotgun (WGS) entry which is preliminary data.</text>
</comment>
<proteinExistence type="predicted"/>
<feature type="transmembrane region" description="Helical" evidence="1">
    <location>
        <begin position="20"/>
        <end position="41"/>
    </location>
</feature>
<keyword evidence="1" id="KW-0812">Transmembrane</keyword>